<dbReference type="Pfam" id="PF13376">
    <property type="entry name" value="OmdA"/>
    <property type="match status" value="1"/>
</dbReference>
<dbReference type="Proteomes" id="UP000270112">
    <property type="component" value="Unassembled WGS sequence"/>
</dbReference>
<evidence type="ECO:0000313" key="1">
    <source>
        <dbReference type="EMBL" id="RDB70506.1"/>
    </source>
</evidence>
<sequence length="186" mass="20644">MAEMVEFRDRAAFRAWLEAHGAESDGVWVRFGKKGGPKTLTAAEALEEALCFGWIDGQMQRIDEGSYKKYFARRTPKSPWSEKNKALAEQLEARGAMTAAGRDTIAEAKKDGRWDAPKAPGVTDEQLSAIAALLEGHEPACANYRAMAPSVRKTYAKAYFSAKTDAGRASRLAWMIERLDRNLKPM</sequence>
<keyword evidence="3" id="KW-1185">Reference proteome</keyword>
<gene>
    <name evidence="1" type="ORF">C1876_04010</name>
    <name evidence="2" type="ORF">DMP09_03570</name>
</gene>
<name>A0A3N0J0G4_9ACTN</name>
<protein>
    <recommendedName>
        <fullName evidence="5">Bacteriocin-protection protein</fullName>
    </recommendedName>
</protein>
<organism evidence="2 4">
    <name type="scientific">Eggerthella sinensis</name>
    <dbReference type="NCBI Taxonomy" id="242230"/>
    <lineage>
        <taxon>Bacteria</taxon>
        <taxon>Bacillati</taxon>
        <taxon>Actinomycetota</taxon>
        <taxon>Coriobacteriia</taxon>
        <taxon>Eggerthellales</taxon>
        <taxon>Eggerthellaceae</taxon>
        <taxon>Eggerthella</taxon>
    </lineage>
</organism>
<evidence type="ECO:0000313" key="2">
    <source>
        <dbReference type="EMBL" id="RNM42731.1"/>
    </source>
</evidence>
<comment type="caution">
    <text evidence="2">The sequence shown here is derived from an EMBL/GenBank/DDBJ whole genome shotgun (WGS) entry which is preliminary data.</text>
</comment>
<dbReference type="EMBL" id="QICC01000008">
    <property type="protein sequence ID" value="RNM42731.1"/>
    <property type="molecule type" value="Genomic_DNA"/>
</dbReference>
<reference evidence="4" key="2">
    <citation type="submission" date="2018-05" db="EMBL/GenBank/DDBJ databases">
        <title>Genome Sequencing of selected type strains of the family Eggerthellaceae.</title>
        <authorList>
            <person name="Danylec N."/>
            <person name="Stoll D.A."/>
            <person name="Doetsch A."/>
            <person name="Huch M."/>
        </authorList>
    </citation>
    <scope>NUCLEOTIDE SEQUENCE [LARGE SCALE GENOMIC DNA]</scope>
    <source>
        <strain evidence="4">DSM 16107</strain>
    </source>
</reference>
<evidence type="ECO:0000313" key="3">
    <source>
        <dbReference type="Proteomes" id="UP000253817"/>
    </source>
</evidence>
<dbReference type="Proteomes" id="UP000253817">
    <property type="component" value="Unassembled WGS sequence"/>
</dbReference>
<dbReference type="EMBL" id="PPTT01000005">
    <property type="protein sequence ID" value="RDB70506.1"/>
    <property type="molecule type" value="Genomic_DNA"/>
</dbReference>
<reference evidence="2" key="3">
    <citation type="journal article" date="2019" name="Microbiol. Resour. Announc.">
        <title>Draft Genome Sequences of Type Strains of Gordonibacter faecihominis, Paraeggerthella hongkongensis, Parvibacter caecicola,Slackia equolifaciens, Slackia faecicanis, and Slackia isoflavoniconvertens.</title>
        <authorList>
            <person name="Danylec N."/>
            <person name="Stoll D.A."/>
            <person name="Dotsch A."/>
            <person name="Huch M."/>
        </authorList>
    </citation>
    <scope>NUCLEOTIDE SEQUENCE</scope>
    <source>
        <strain evidence="2">DSM 16107</strain>
    </source>
</reference>
<accession>A0A3N0J0G4</accession>
<proteinExistence type="predicted"/>
<evidence type="ECO:0008006" key="5">
    <source>
        <dbReference type="Google" id="ProtNLM"/>
    </source>
</evidence>
<dbReference type="OrthoDB" id="9796999at2"/>
<reference evidence="1 3" key="1">
    <citation type="journal article" date="2018" name="Elife">
        <title>Discovery and characterization of a prevalent human gut bacterial enzyme sufficient for the inactivation of a family of plant toxins.</title>
        <authorList>
            <person name="Koppel N."/>
            <person name="Bisanz J.E."/>
            <person name="Pandelia M.E."/>
            <person name="Turnbaugh P.J."/>
            <person name="Balskus E.P."/>
        </authorList>
    </citation>
    <scope>NUCLEOTIDE SEQUENCE [LARGE SCALE GENOMIC DNA]</scope>
    <source>
        <strain evidence="1 3">DSM 16107</strain>
    </source>
</reference>
<evidence type="ECO:0000313" key="4">
    <source>
        <dbReference type="Proteomes" id="UP000270112"/>
    </source>
</evidence>
<dbReference type="AlphaFoldDB" id="A0A3N0J0G4"/>